<dbReference type="Pfam" id="PF01855">
    <property type="entry name" value="POR_N"/>
    <property type="match status" value="1"/>
</dbReference>
<evidence type="ECO:0000256" key="3">
    <source>
        <dbReference type="PIRNR" id="PIRNR006439"/>
    </source>
</evidence>
<dbReference type="Gene3D" id="3.30.70.20">
    <property type="match status" value="1"/>
</dbReference>
<keyword evidence="3" id="KW-0408">Iron</keyword>
<comment type="catalytic activity">
    <reaction evidence="3">
        <text>indole-3-pyruvate + 2 oxidized [2Fe-2S]-[ferredoxin] + CoA = (indol-3-yl)acetyl-CoA + 2 reduced [2Fe-2S]-[ferredoxin] + CO2 + H(+)</text>
        <dbReference type="Rhea" id="RHEA:12645"/>
        <dbReference type="Rhea" id="RHEA-COMP:10000"/>
        <dbReference type="Rhea" id="RHEA-COMP:10001"/>
        <dbReference type="ChEBI" id="CHEBI:15378"/>
        <dbReference type="ChEBI" id="CHEBI:16526"/>
        <dbReference type="ChEBI" id="CHEBI:17640"/>
        <dbReference type="ChEBI" id="CHEBI:33737"/>
        <dbReference type="ChEBI" id="CHEBI:33738"/>
        <dbReference type="ChEBI" id="CHEBI:57271"/>
        <dbReference type="ChEBI" id="CHEBI:57287"/>
        <dbReference type="EC" id="1.2.7.8"/>
    </reaction>
</comment>
<dbReference type="eggNOG" id="COG4231">
    <property type="taxonomic scope" value="Bacteria"/>
</dbReference>
<dbReference type="Pfam" id="PF00037">
    <property type="entry name" value="Fer4"/>
    <property type="match status" value="1"/>
</dbReference>
<dbReference type="STRING" id="381764.Fnod_0053"/>
<keyword evidence="3" id="KW-0249">Electron transport</keyword>
<dbReference type="PIRSF" id="PIRSF006439">
    <property type="entry name" value="Indolepyruvate_ferr_oxidored"/>
    <property type="match status" value="1"/>
</dbReference>
<dbReference type="InterPro" id="IPR045025">
    <property type="entry name" value="HACL1-like"/>
</dbReference>
<dbReference type="FunFam" id="3.40.50.970:FF:000039">
    <property type="entry name" value="Indolepyruvate oxidoreductase subunit IorA"/>
    <property type="match status" value="1"/>
</dbReference>
<comment type="function">
    <text evidence="3">Catalyzes the ferredoxin-dependent oxidative decarboxylation of arylpyruvates.</text>
</comment>
<dbReference type="KEGG" id="fno:Fnod_0053"/>
<dbReference type="EC" id="1.2.7.8" evidence="3"/>
<keyword evidence="6" id="KW-1185">Reference proteome</keyword>
<dbReference type="PANTHER" id="PTHR43710:SF7">
    <property type="entry name" value="INDOLEPYRUVATE OXIDOREDUCTASE SUBUNIT IORA"/>
    <property type="match status" value="1"/>
</dbReference>
<protein>
    <recommendedName>
        <fullName evidence="3">Indolepyruvate oxidoreductase subunit IorA</fullName>
        <shortName evidence="3">IOR</shortName>
        <ecNumber evidence="3">1.2.7.8</ecNumber>
    </recommendedName>
    <alternativeName>
        <fullName evidence="3">Indolepyruvate ferredoxin oxidoreductase subunit alpha</fullName>
    </alternativeName>
</protein>
<dbReference type="Gene3D" id="3.40.50.970">
    <property type="match status" value="2"/>
</dbReference>
<dbReference type="Pfam" id="PF02775">
    <property type="entry name" value="TPP_enzyme_C"/>
    <property type="match status" value="1"/>
</dbReference>
<dbReference type="OrthoDB" id="9804603at2"/>
<reference evidence="5 6" key="1">
    <citation type="submission" date="2007-07" db="EMBL/GenBank/DDBJ databases">
        <title>Complete sequence of Fervidobacterium nodosum Rt17-B1.</title>
        <authorList>
            <consortium name="US DOE Joint Genome Institute"/>
            <person name="Copeland A."/>
            <person name="Lucas S."/>
            <person name="Lapidus A."/>
            <person name="Barry K."/>
            <person name="Glavina del Rio T."/>
            <person name="Dalin E."/>
            <person name="Tice H."/>
            <person name="Pitluck S."/>
            <person name="Saunders E."/>
            <person name="Brettin T."/>
            <person name="Bruce D."/>
            <person name="Detter J.C."/>
            <person name="Han C."/>
            <person name="Schmutz J."/>
            <person name="Larimer F."/>
            <person name="Land M."/>
            <person name="Hauser L."/>
            <person name="Kyrpides N."/>
            <person name="Mikhailova N."/>
            <person name="Nelson K."/>
            <person name="Gogarten J.P."/>
            <person name="Noll K."/>
            <person name="Richardson P."/>
        </authorList>
    </citation>
    <scope>NUCLEOTIDE SEQUENCE [LARGE SCALE GENOMIC DNA]</scope>
    <source>
        <strain evidence="6">ATCC 35602 / DSM 5306 / Rt17-B1</strain>
    </source>
</reference>
<proteinExistence type="predicted"/>
<dbReference type="Proteomes" id="UP000002415">
    <property type="component" value="Chromosome"/>
</dbReference>
<dbReference type="InterPro" id="IPR017896">
    <property type="entry name" value="4Fe4S_Fe-S-bd"/>
</dbReference>
<organism evidence="5 6">
    <name type="scientific">Fervidobacterium nodosum (strain ATCC 35602 / DSM 5306 / Rt17-B1)</name>
    <dbReference type="NCBI Taxonomy" id="381764"/>
    <lineage>
        <taxon>Bacteria</taxon>
        <taxon>Thermotogati</taxon>
        <taxon>Thermotogota</taxon>
        <taxon>Thermotogae</taxon>
        <taxon>Thermotogales</taxon>
        <taxon>Fervidobacteriaceae</taxon>
        <taxon>Fervidobacterium</taxon>
    </lineage>
</organism>
<dbReference type="InterPro" id="IPR017721">
    <property type="entry name" value="IorA"/>
</dbReference>
<dbReference type="CDD" id="cd07034">
    <property type="entry name" value="TPP_PYR_PFOR_IOR-alpha_like"/>
    <property type="match status" value="1"/>
</dbReference>
<dbReference type="InterPro" id="IPR029061">
    <property type="entry name" value="THDP-binding"/>
</dbReference>
<dbReference type="SUPFAM" id="SSF54862">
    <property type="entry name" value="4Fe-4S ferredoxins"/>
    <property type="match status" value="1"/>
</dbReference>
<comment type="cofactor">
    <cofactor evidence="3">
        <name>[4Fe-4S] cluster</name>
        <dbReference type="ChEBI" id="CHEBI:49883"/>
    </cofactor>
    <text evidence="3">Binds 2 [4Fe-4S] clusters. In this family the first cluster has a non-standard and varying [4Fe-4S] binding motif CX(2)CX(2)CX(4-5)CP.</text>
</comment>
<accession>A7HJ41</accession>
<evidence type="ECO:0000256" key="2">
    <source>
        <dbReference type="ARBA" id="ARBA00023002"/>
    </source>
</evidence>
<keyword evidence="5" id="KW-0670">Pyruvate</keyword>
<keyword evidence="3" id="KW-0411">Iron-sulfur</keyword>
<sequence>MKALGDMLIQREPFSEIVIGNTAIVRAMVESGVKVVTSYPGSPTPEIAEAINSIKKEERPFYFEFSTNEKVALEVAFGASINGYTSCVFFKSVGMNVVADSFVQLSMMELPGGMVIVIGDDPGANSSQNEQDNRHYARLSYTPILEPKDAQEVYEMFLKAVEYSKKLRSPVILRLTTHTAHFKQKVHFGSYVPSDLGLPIFNVKKNGPYIPIANNVPVMKRKALEKLSEWGKISEEFAHTSKNNSKRGVITAGLPYLSLLDVLGDNVEKVDILRLGMVYPLPRKAIIEFLKSHEEVKILEELDDFIEQYVKSIAYEEGINTKIIGKIDLDDWIGEYTPEKVKIVLKKVWPDLVYEPHKKVGNIRVIQRPPQLCPGCGHRPVFYVLSKILSKDDISVADIGCHTLGFLEPYEVGQVLLSMGHSTGTASGLSLFNKTRKVVAFLGDSTFFHAGLPGIINAVFNNHNFTLVVMENGTTAMTGHQDHPGRKIRIRNLLEAMGVKHIWEVDTYQIDKLEEVLKQALDTPEFNVVIAKHPCMLKFTRERRRKGIVKVPQMSVTNKCTLASVCITKFACPSFQRDLEGRIYVNKDLCIGDGSCIGVCPSGALEFEKFEKADNTESAGDLK</sequence>
<dbReference type="GO" id="GO:0051539">
    <property type="term" value="F:4 iron, 4 sulfur cluster binding"/>
    <property type="evidence" value="ECO:0007669"/>
    <property type="project" value="UniProtKB-UniRule"/>
</dbReference>
<dbReference type="HOGENOM" id="CLU_017727_0_0_0"/>
<dbReference type="PROSITE" id="PS51379">
    <property type="entry name" value="4FE4S_FER_2"/>
    <property type="match status" value="1"/>
</dbReference>
<evidence type="ECO:0000259" key="4">
    <source>
        <dbReference type="PROSITE" id="PS51379"/>
    </source>
</evidence>
<reference evidence="5 6" key="2">
    <citation type="journal article" date="2009" name="Proc. Natl. Acad. Sci. U.S.A.">
        <title>On the chimeric nature, thermophilic origin, and phylogenetic placement of the Thermotogales.</title>
        <authorList>
            <person name="Zhaxybayeva O."/>
            <person name="Swithers K.S."/>
            <person name="Lapierre P."/>
            <person name="Fournier G.P."/>
            <person name="Bickhart D.M."/>
            <person name="DeBoy R.T."/>
            <person name="Nelson K.E."/>
            <person name="Nesbo C.L."/>
            <person name="Doolittle W.F."/>
            <person name="Gogarten J.P."/>
            <person name="Noll K.M."/>
        </authorList>
    </citation>
    <scope>NUCLEOTIDE SEQUENCE [LARGE SCALE GENOMIC DNA]</scope>
    <source>
        <strain evidence="6">ATCC 35602 / DSM 5306 / Rt17-B1</strain>
    </source>
</reference>
<keyword evidence="3" id="KW-0813">Transport</keyword>
<evidence type="ECO:0000313" key="6">
    <source>
        <dbReference type="Proteomes" id="UP000002415"/>
    </source>
</evidence>
<evidence type="ECO:0000256" key="1">
    <source>
        <dbReference type="ARBA" id="ARBA00022723"/>
    </source>
</evidence>
<dbReference type="InterPro" id="IPR002880">
    <property type="entry name" value="Pyrv_Fd/Flavodoxin_OxRdtase_N"/>
</dbReference>
<keyword evidence="2 3" id="KW-0560">Oxidoreductase</keyword>
<keyword evidence="3" id="KW-0004">4Fe-4S</keyword>
<evidence type="ECO:0000313" key="5">
    <source>
        <dbReference type="EMBL" id="ABS59924.1"/>
    </source>
</evidence>
<dbReference type="AlphaFoldDB" id="A7HJ41"/>
<dbReference type="EMBL" id="CP000771">
    <property type="protein sequence ID" value="ABS59924.1"/>
    <property type="molecule type" value="Genomic_DNA"/>
</dbReference>
<dbReference type="InterPro" id="IPR011766">
    <property type="entry name" value="TPP_enzyme_TPP-bd"/>
</dbReference>
<feature type="domain" description="4Fe-4S ferredoxin-type" evidence="4">
    <location>
        <begin position="581"/>
        <end position="610"/>
    </location>
</feature>
<gene>
    <name evidence="5" type="ordered locus">Fnod_0053</name>
</gene>
<dbReference type="CDD" id="cd02008">
    <property type="entry name" value="TPP_IOR_alpha"/>
    <property type="match status" value="1"/>
</dbReference>
<keyword evidence="1 3" id="KW-0479">Metal-binding</keyword>
<dbReference type="SUPFAM" id="SSF52518">
    <property type="entry name" value="Thiamin diphosphate-binding fold (THDP-binding)"/>
    <property type="match status" value="2"/>
</dbReference>
<dbReference type="GO" id="GO:0043805">
    <property type="term" value="F:indolepyruvate ferredoxin oxidoreductase activity"/>
    <property type="evidence" value="ECO:0007669"/>
    <property type="project" value="UniProtKB-UniRule"/>
</dbReference>
<name>A7HJ41_FERNB</name>
<dbReference type="GO" id="GO:0046872">
    <property type="term" value="F:metal ion binding"/>
    <property type="evidence" value="ECO:0007669"/>
    <property type="project" value="UniProtKB-UniRule"/>
</dbReference>
<dbReference type="GO" id="GO:0030976">
    <property type="term" value="F:thiamine pyrophosphate binding"/>
    <property type="evidence" value="ECO:0007669"/>
    <property type="project" value="InterPro"/>
</dbReference>
<dbReference type="PANTHER" id="PTHR43710">
    <property type="entry name" value="2-HYDROXYACYL-COA LYASE"/>
    <property type="match status" value="1"/>
</dbReference>